<sequence>MSKSLASNFSVKTAQSLLIGLLGFNVSVHAKAPATPLASFEENEAKVVITVEYDQKHQATLVAQFTPLQKGYHLYSKDLPRKGIEGIGRPTLIELAANSPIKARGVLTDSAPTLKEVIPEAKDPLLIYPNGPVTLRLPITLPAAASGKLTDNVLVSYMTCSPQGQCTAPVTAKAVPITLTHLAAH</sequence>
<feature type="signal peptide" evidence="1">
    <location>
        <begin position="1"/>
        <end position="30"/>
    </location>
</feature>
<dbReference type="OrthoDB" id="4232383at2"/>
<feature type="chain" id="PRO_5016914514" description="Thiol:disulfide interchange protein DsbD N-terminal domain-containing protein" evidence="1">
    <location>
        <begin position="31"/>
        <end position="185"/>
    </location>
</feature>
<dbReference type="Proteomes" id="UP000253940">
    <property type="component" value="Chromosome"/>
</dbReference>
<keyword evidence="1" id="KW-0732">Signal</keyword>
<keyword evidence="4" id="KW-1185">Reference proteome</keyword>
<dbReference type="KEGG" id="mbah:HYN46_13160"/>
<organism evidence="3 4">
    <name type="scientific">Aquirhabdus parva</name>
    <dbReference type="NCBI Taxonomy" id="2283318"/>
    <lineage>
        <taxon>Bacteria</taxon>
        <taxon>Pseudomonadati</taxon>
        <taxon>Pseudomonadota</taxon>
        <taxon>Gammaproteobacteria</taxon>
        <taxon>Moraxellales</taxon>
        <taxon>Moraxellaceae</taxon>
        <taxon>Aquirhabdus</taxon>
    </lineage>
</organism>
<evidence type="ECO:0000259" key="2">
    <source>
        <dbReference type="Pfam" id="PF11412"/>
    </source>
</evidence>
<protein>
    <recommendedName>
        <fullName evidence="2">Thiol:disulfide interchange protein DsbD N-terminal domain-containing protein</fullName>
    </recommendedName>
</protein>
<dbReference type="InterPro" id="IPR028250">
    <property type="entry name" value="DsbDN"/>
</dbReference>
<dbReference type="RefSeq" id="WP_114899803.1">
    <property type="nucleotide sequence ID" value="NZ_CP031222.1"/>
</dbReference>
<gene>
    <name evidence="3" type="ORF">HYN46_13160</name>
</gene>
<evidence type="ECO:0000313" key="4">
    <source>
        <dbReference type="Proteomes" id="UP000253940"/>
    </source>
</evidence>
<evidence type="ECO:0000313" key="3">
    <source>
        <dbReference type="EMBL" id="AXI03695.1"/>
    </source>
</evidence>
<dbReference type="EMBL" id="CP031222">
    <property type="protein sequence ID" value="AXI03695.1"/>
    <property type="molecule type" value="Genomic_DNA"/>
</dbReference>
<dbReference type="Pfam" id="PF11412">
    <property type="entry name" value="DsbD_N"/>
    <property type="match status" value="1"/>
</dbReference>
<dbReference type="AlphaFoldDB" id="A0A345P8T6"/>
<reference evidence="3 4" key="1">
    <citation type="submission" date="2018-07" db="EMBL/GenBank/DDBJ databases">
        <title>Genome sequencing of Moraxellaceae gen. HYN0046.</title>
        <authorList>
            <person name="Kim M."/>
            <person name="Yi H."/>
        </authorList>
    </citation>
    <scope>NUCLEOTIDE SEQUENCE [LARGE SCALE GENOMIC DNA]</scope>
    <source>
        <strain evidence="3 4">HYN0046</strain>
    </source>
</reference>
<feature type="domain" description="Thiol:disulfide interchange protein DsbD N-terminal" evidence="2">
    <location>
        <begin position="49"/>
        <end position="172"/>
    </location>
</feature>
<evidence type="ECO:0000256" key="1">
    <source>
        <dbReference type="SAM" id="SignalP"/>
    </source>
</evidence>
<accession>A0A345P8T6</accession>
<proteinExistence type="predicted"/>
<name>A0A345P8T6_9GAMM</name>